<dbReference type="Pfam" id="PF00650">
    <property type="entry name" value="CRAL_TRIO"/>
    <property type="match status" value="1"/>
</dbReference>
<organism evidence="2 3">
    <name type="scientific">Aromia moschata</name>
    <dbReference type="NCBI Taxonomy" id="1265417"/>
    <lineage>
        <taxon>Eukaryota</taxon>
        <taxon>Metazoa</taxon>
        <taxon>Ecdysozoa</taxon>
        <taxon>Arthropoda</taxon>
        <taxon>Hexapoda</taxon>
        <taxon>Insecta</taxon>
        <taxon>Pterygota</taxon>
        <taxon>Neoptera</taxon>
        <taxon>Endopterygota</taxon>
        <taxon>Coleoptera</taxon>
        <taxon>Polyphaga</taxon>
        <taxon>Cucujiformia</taxon>
        <taxon>Chrysomeloidea</taxon>
        <taxon>Cerambycidae</taxon>
        <taxon>Cerambycinae</taxon>
        <taxon>Callichromatini</taxon>
        <taxon>Aromia</taxon>
    </lineage>
</organism>
<dbReference type="PROSITE" id="PS50191">
    <property type="entry name" value="CRAL_TRIO"/>
    <property type="match status" value="1"/>
</dbReference>
<evidence type="ECO:0000313" key="2">
    <source>
        <dbReference type="EMBL" id="KAJ8960510.1"/>
    </source>
</evidence>
<keyword evidence="3" id="KW-1185">Reference proteome</keyword>
<dbReference type="CDD" id="cd00170">
    <property type="entry name" value="SEC14"/>
    <property type="match status" value="1"/>
</dbReference>
<dbReference type="PANTHER" id="PTHR10174:SF222">
    <property type="entry name" value="GH10083P-RELATED"/>
    <property type="match status" value="1"/>
</dbReference>
<dbReference type="Proteomes" id="UP001162162">
    <property type="component" value="Unassembled WGS sequence"/>
</dbReference>
<gene>
    <name evidence="2" type="ORF">NQ318_013794</name>
</gene>
<evidence type="ECO:0000313" key="3">
    <source>
        <dbReference type="Proteomes" id="UP001162162"/>
    </source>
</evidence>
<dbReference type="Gene3D" id="1.20.5.1200">
    <property type="entry name" value="Alpha-tocopherol transfer"/>
    <property type="match status" value="1"/>
</dbReference>
<dbReference type="Gene3D" id="3.40.525.10">
    <property type="entry name" value="CRAL-TRIO lipid binding domain"/>
    <property type="match status" value="1"/>
</dbReference>
<feature type="domain" description="CRAL-TRIO" evidence="1">
    <location>
        <begin position="1"/>
        <end position="144"/>
    </location>
</feature>
<dbReference type="SUPFAM" id="SSF52087">
    <property type="entry name" value="CRAL/TRIO domain"/>
    <property type="match status" value="1"/>
</dbReference>
<dbReference type="PANTHER" id="PTHR10174">
    <property type="entry name" value="ALPHA-TOCOPHEROL TRANSFER PROTEIN-RELATED"/>
    <property type="match status" value="1"/>
</dbReference>
<name>A0AAV8Z9C7_9CUCU</name>
<evidence type="ECO:0000259" key="1">
    <source>
        <dbReference type="PROSITE" id="PS50191"/>
    </source>
</evidence>
<dbReference type="InterPro" id="IPR036865">
    <property type="entry name" value="CRAL-TRIO_dom_sf"/>
</dbReference>
<sequence>MLEERFETDLKIIKEWILKQPHLPQNIHVRMIEDQDLADGEIPIFDMKNFTVRHLTKIVLPVVKKYMVYSQEAHPMKLKQVHLLNAPPFLDRFMGIMRPFLKSEVAKMSQIVFVPTCPIQRHCTIIYRETSCRKSMGGTGGKIPELKKEWYEKVMKNRDYLIDSSRWRVNESLRPAENNNREKQLFGMEGSFRTLSID</sequence>
<dbReference type="EMBL" id="JAPWTK010000008">
    <property type="protein sequence ID" value="KAJ8960510.1"/>
    <property type="molecule type" value="Genomic_DNA"/>
</dbReference>
<comment type="caution">
    <text evidence="2">The sequence shown here is derived from an EMBL/GenBank/DDBJ whole genome shotgun (WGS) entry which is preliminary data.</text>
</comment>
<dbReference type="AlphaFoldDB" id="A0AAV8Z9C7"/>
<dbReference type="GO" id="GO:0016020">
    <property type="term" value="C:membrane"/>
    <property type="evidence" value="ECO:0007669"/>
    <property type="project" value="TreeGrafter"/>
</dbReference>
<accession>A0AAV8Z9C7</accession>
<dbReference type="GO" id="GO:1902936">
    <property type="term" value="F:phosphatidylinositol bisphosphate binding"/>
    <property type="evidence" value="ECO:0007669"/>
    <property type="project" value="TreeGrafter"/>
</dbReference>
<protein>
    <recommendedName>
        <fullName evidence="1">CRAL-TRIO domain-containing protein</fullName>
    </recommendedName>
</protein>
<reference evidence="2" key="1">
    <citation type="journal article" date="2023" name="Insect Mol. Biol.">
        <title>Genome sequencing provides insights into the evolution of gene families encoding plant cell wall-degrading enzymes in longhorned beetles.</title>
        <authorList>
            <person name="Shin N.R."/>
            <person name="Okamura Y."/>
            <person name="Kirsch R."/>
            <person name="Pauchet Y."/>
        </authorList>
    </citation>
    <scope>NUCLEOTIDE SEQUENCE</scope>
    <source>
        <strain evidence="2">AMC_N1</strain>
    </source>
</reference>
<dbReference type="InterPro" id="IPR001251">
    <property type="entry name" value="CRAL-TRIO_dom"/>
</dbReference>
<proteinExistence type="predicted"/>